<comment type="caution">
    <text evidence="2">The sequence shown here is derived from an EMBL/GenBank/DDBJ whole genome shotgun (WGS) entry which is preliminary data.</text>
</comment>
<dbReference type="PANTHER" id="PTHR43316:SF9">
    <property type="entry name" value="ACID DEHALOGENASE, PUTATIVE (AFU_ORTHOLOGUE AFUA_6G14460)-RELATED"/>
    <property type="match status" value="1"/>
</dbReference>
<accession>A0A7C0U3B9</accession>
<dbReference type="InterPro" id="IPR051540">
    <property type="entry name" value="S-2-haloacid_dehalogenase"/>
</dbReference>
<dbReference type="InterPro" id="IPR041492">
    <property type="entry name" value="HAD_2"/>
</dbReference>
<evidence type="ECO:0000313" key="2">
    <source>
        <dbReference type="EMBL" id="HDD44754.1"/>
    </source>
</evidence>
<sequence>MLNFNKFQVLTFDCYGTLIDWETGILNALRPIFLKYGININDNEILKNYAEFESEIEKGPYIKYKEVLKKVLKKFGEKFKFSLSKEELNCLVNSLKHWPPFPDTVSALKKLKEKYKLAIISNIDRDLFAFTQKQLKVEFDWIITSEDIKAYKPSLENFKYAIKEINVPKEKILHIAQSIYHDINPAKKLGLTTILIKRRGFGATPSVFGYPDIEVPDLKTLVSLIFS</sequence>
<dbReference type="Proteomes" id="UP000886289">
    <property type="component" value="Unassembled WGS sequence"/>
</dbReference>
<protein>
    <submittedName>
        <fullName evidence="2">Haloacid dehalogenase type II</fullName>
    </submittedName>
</protein>
<proteinExistence type="predicted"/>
<dbReference type="SFLD" id="SFLDG01129">
    <property type="entry name" value="C1.5:_HAD__Beta-PGM__Phosphata"/>
    <property type="match status" value="1"/>
</dbReference>
<gene>
    <name evidence="2" type="ORF">ENG63_07845</name>
</gene>
<dbReference type="AlphaFoldDB" id="A0A7C0U3B9"/>
<dbReference type="PRINTS" id="PR00413">
    <property type="entry name" value="HADHALOGNASE"/>
</dbReference>
<keyword evidence="1" id="KW-0378">Hydrolase</keyword>
<dbReference type="NCBIfam" id="TIGR01428">
    <property type="entry name" value="HAD_type_II"/>
    <property type="match status" value="1"/>
</dbReference>
<dbReference type="NCBIfam" id="TIGR01549">
    <property type="entry name" value="HAD-SF-IA-v1"/>
    <property type="match status" value="1"/>
</dbReference>
<dbReference type="GO" id="GO:0019120">
    <property type="term" value="F:hydrolase activity, acting on acid halide bonds, in C-halide compounds"/>
    <property type="evidence" value="ECO:0007669"/>
    <property type="project" value="InterPro"/>
</dbReference>
<dbReference type="EMBL" id="DRBS01000292">
    <property type="protein sequence ID" value="HDD44754.1"/>
    <property type="molecule type" value="Genomic_DNA"/>
</dbReference>
<name>A0A7C0U3B9_DESA2</name>
<dbReference type="Pfam" id="PF13419">
    <property type="entry name" value="HAD_2"/>
    <property type="match status" value="1"/>
</dbReference>
<organism evidence="2">
    <name type="scientific">Desulfofervidus auxilii</name>
    <dbReference type="NCBI Taxonomy" id="1621989"/>
    <lineage>
        <taxon>Bacteria</taxon>
        <taxon>Pseudomonadati</taxon>
        <taxon>Thermodesulfobacteriota</taxon>
        <taxon>Candidatus Desulfofervidia</taxon>
        <taxon>Candidatus Desulfofervidales</taxon>
        <taxon>Candidatus Desulfofervidaceae</taxon>
        <taxon>Candidatus Desulfofervidus</taxon>
    </lineage>
</organism>
<dbReference type="InterPro" id="IPR006328">
    <property type="entry name" value="2-HAD"/>
</dbReference>
<dbReference type="SUPFAM" id="SSF56784">
    <property type="entry name" value="HAD-like"/>
    <property type="match status" value="1"/>
</dbReference>
<dbReference type="SFLD" id="SFLDS00003">
    <property type="entry name" value="Haloacid_Dehalogenase"/>
    <property type="match status" value="1"/>
</dbReference>
<dbReference type="InterPro" id="IPR006439">
    <property type="entry name" value="HAD-SF_hydro_IA"/>
</dbReference>
<dbReference type="InterPro" id="IPR023214">
    <property type="entry name" value="HAD_sf"/>
</dbReference>
<dbReference type="Gene3D" id="1.10.150.750">
    <property type="match status" value="1"/>
</dbReference>
<dbReference type="Gene3D" id="3.40.50.1000">
    <property type="entry name" value="HAD superfamily/HAD-like"/>
    <property type="match status" value="1"/>
</dbReference>
<dbReference type="NCBIfam" id="TIGR01493">
    <property type="entry name" value="HAD-SF-IA-v2"/>
    <property type="match status" value="1"/>
</dbReference>
<evidence type="ECO:0000256" key="1">
    <source>
        <dbReference type="ARBA" id="ARBA00022801"/>
    </source>
</evidence>
<dbReference type="PANTHER" id="PTHR43316">
    <property type="entry name" value="HYDROLASE, HALOACID DELAHOGENASE-RELATED"/>
    <property type="match status" value="1"/>
</dbReference>
<reference evidence="2" key="1">
    <citation type="journal article" date="2020" name="mSystems">
        <title>Genome- and Community-Level Interaction Insights into Carbon Utilization and Element Cycling Functions of Hydrothermarchaeota in Hydrothermal Sediment.</title>
        <authorList>
            <person name="Zhou Z."/>
            <person name="Liu Y."/>
            <person name="Xu W."/>
            <person name="Pan J."/>
            <person name="Luo Z.H."/>
            <person name="Li M."/>
        </authorList>
    </citation>
    <scope>NUCLEOTIDE SEQUENCE [LARGE SCALE GENOMIC DNA]</scope>
    <source>
        <strain evidence="2">HyVt-233</strain>
    </source>
</reference>
<dbReference type="InterPro" id="IPR036412">
    <property type="entry name" value="HAD-like_sf"/>
</dbReference>